<dbReference type="AlphaFoldDB" id="A0A2S7KZU0"/>
<gene>
    <name evidence="3" type="ORF">BST83_14060</name>
</gene>
<dbReference type="InterPro" id="IPR015943">
    <property type="entry name" value="WD40/YVTN_repeat-like_dom_sf"/>
</dbReference>
<dbReference type="OrthoDB" id="9757947at2"/>
<keyword evidence="4" id="KW-1185">Reference proteome</keyword>
<keyword evidence="1" id="KW-0732">Signal</keyword>
<evidence type="ECO:0000313" key="3">
    <source>
        <dbReference type="EMBL" id="PQB08141.1"/>
    </source>
</evidence>
<dbReference type="SUPFAM" id="SSF110296">
    <property type="entry name" value="Oligoxyloglucan reducing end-specific cellobiohydrolase"/>
    <property type="match status" value="1"/>
</dbReference>
<dbReference type="InterPro" id="IPR036278">
    <property type="entry name" value="Sialidase_sf"/>
</dbReference>
<comment type="caution">
    <text evidence="3">The sequence shown here is derived from an EMBL/GenBank/DDBJ whole genome shotgun (WGS) entry which is preliminary data.</text>
</comment>
<name>A0A2S7KZU0_9FLAO</name>
<sequence>MKKIYAVIFYTILSVAFLSSCQQQSKNKKFTVKEVKFKKKKKDLNAVHKKGIEHIADYQKEIRKPFGAQKSTYKKGYLVEEYKKAKKQVLFSKSANVIAPIFTERGPANVPGRTRGIAVDPTNANRWYVGTVGGGVWLTEDAGTTWENLTDLQIPNLATSTIVISPTDANTLYVGTGEPFGNLGAIGGSGVFKTTDGGTTWQHLTATLNYGDIGRIIINPNDKNNVLIGTESGIYRTINGGTSWTRVYNSSRTVQDLDADPADFNILYGSVDSVGVVKSTDGGLTWKLVFDKESKNTNHGRFELSVSPVDSRVFLSVFSSSGATVGVNTDFYYSTSKGFFWTTLTTEGTATSANLLTGQGWYDNVIMAHPYDANVFYVGGIAVFKVTISGNNFTSESIASGYDNSKINTYVHVDQHGLYTVLGNNQEFKILLANDGGVYSTSSKQDPGVSQGDWSNTVMGKNSTQFYGAAKQNGQDNYLAGAQDNGSWSSGGNNSSKSKIYSGVSGGDGFEVIWHYNKPGSYITTSQYNNVNRFVNNISVGSSNFTDSNDQDTSPFYSKIANANNNPDAVFAVSTNGVWRSTDFGTTWNLTPITSNFTSNATSSLNVKVSSADPDIIWAGAVMTENGSFTMHVSQDNGQTFTSTNVYDDPTKTHSYNISGMSTSYTEKNRAYLAFSGQGAAKILKTEDLGNTWTDISGFSAGSNTGFPDVAVHSILEMPFDKDIIWAGTEIGIFQTENGGANWSLVSDFIPVAVYDMEVVNDQVVMATYGRGIWSATISELNNFTLAQYFAKPNVASRQKALDSNKAIISYNVTTDKVNRVKVFIDDVEKAEVVQDFNTGITYNFETLDLTEGRHTVSVQLFEDSNKRETDKENKNLDIVSYKSPSTFLKITEFTESDVFAFNAGFVIDNLSNNITGNVLNNSGHPYSSRTTYSVVLKQPLTISESNKNFMYEDFAIVEPYTTDLNDLSQFYDYVIIEASTDLSTWKTIDKYDSRRFTEWLAESTKVDVGSIPINDALFKEQTIDLTTKGFSTGETIVLRFSLVSDPFTNSYGWAIRSINKEATASVEEVLAGLKAFTIYPTVSNGNFTIQAKNELGKAKMNIFDIRGREVFKKQVDFSVNEKQSISVNLKAGVYFVNISRENNKTSSRKIIIE</sequence>
<dbReference type="GO" id="GO:0010411">
    <property type="term" value="P:xyloglucan metabolic process"/>
    <property type="evidence" value="ECO:0007669"/>
    <property type="project" value="TreeGrafter"/>
</dbReference>
<organism evidence="3 4">
    <name type="scientific">Polaribacter filamentus</name>
    <dbReference type="NCBI Taxonomy" id="53483"/>
    <lineage>
        <taxon>Bacteria</taxon>
        <taxon>Pseudomonadati</taxon>
        <taxon>Bacteroidota</taxon>
        <taxon>Flavobacteriia</taxon>
        <taxon>Flavobacteriales</taxon>
        <taxon>Flavobacteriaceae</taxon>
    </lineage>
</organism>
<proteinExistence type="predicted"/>
<dbReference type="InterPro" id="IPR026444">
    <property type="entry name" value="Secre_tail"/>
</dbReference>
<dbReference type="PROSITE" id="PS51257">
    <property type="entry name" value="PROKAR_LIPOPROTEIN"/>
    <property type="match status" value="1"/>
</dbReference>
<reference evidence="3 4" key="1">
    <citation type="submission" date="2016-11" db="EMBL/GenBank/DDBJ databases">
        <title>Trade-off between light-utilization and light-protection in marine flavobacteria.</title>
        <authorList>
            <person name="Kumagai Y."/>
        </authorList>
    </citation>
    <scope>NUCLEOTIDE SEQUENCE [LARGE SCALE GENOMIC DNA]</scope>
    <source>
        <strain evidence="3 4">ATCC 700397</strain>
    </source>
</reference>
<dbReference type="Gene3D" id="2.130.10.10">
    <property type="entry name" value="YVTN repeat-like/Quinoprotein amine dehydrogenase"/>
    <property type="match status" value="5"/>
</dbReference>
<accession>A0A2S7KZU0</accession>
<dbReference type="NCBIfam" id="TIGR04183">
    <property type="entry name" value="Por_Secre_tail"/>
    <property type="match status" value="1"/>
</dbReference>
<dbReference type="Proteomes" id="UP000239522">
    <property type="component" value="Unassembled WGS sequence"/>
</dbReference>
<evidence type="ECO:0000313" key="4">
    <source>
        <dbReference type="Proteomes" id="UP000239522"/>
    </source>
</evidence>
<dbReference type="PANTHER" id="PTHR43739:SF5">
    <property type="entry name" value="EXO-ALPHA-SIALIDASE"/>
    <property type="match status" value="1"/>
</dbReference>
<evidence type="ECO:0000259" key="2">
    <source>
        <dbReference type="Pfam" id="PF18962"/>
    </source>
</evidence>
<dbReference type="Pfam" id="PF18962">
    <property type="entry name" value="Por_Secre_tail"/>
    <property type="match status" value="1"/>
</dbReference>
<evidence type="ECO:0000256" key="1">
    <source>
        <dbReference type="ARBA" id="ARBA00022729"/>
    </source>
</evidence>
<dbReference type="PANTHER" id="PTHR43739">
    <property type="entry name" value="XYLOGLUCANASE (EUROFUNG)"/>
    <property type="match status" value="1"/>
</dbReference>
<dbReference type="SUPFAM" id="SSF50939">
    <property type="entry name" value="Sialidases"/>
    <property type="match status" value="1"/>
</dbReference>
<dbReference type="RefSeq" id="WP_104810345.1">
    <property type="nucleotide sequence ID" value="NZ_MQUA01000013.1"/>
</dbReference>
<dbReference type="CDD" id="cd15482">
    <property type="entry name" value="Sialidase_non-viral"/>
    <property type="match status" value="1"/>
</dbReference>
<dbReference type="InterPro" id="IPR052025">
    <property type="entry name" value="Xyloglucanase_GH74"/>
</dbReference>
<protein>
    <recommendedName>
        <fullName evidence="2">Secretion system C-terminal sorting domain-containing protein</fullName>
    </recommendedName>
</protein>
<feature type="domain" description="Secretion system C-terminal sorting" evidence="2">
    <location>
        <begin position="1079"/>
        <end position="1153"/>
    </location>
</feature>
<dbReference type="EMBL" id="MQUA01000013">
    <property type="protein sequence ID" value="PQB08141.1"/>
    <property type="molecule type" value="Genomic_DNA"/>
</dbReference>